<dbReference type="PANTHER" id="PTHR37305:SF1">
    <property type="entry name" value="MEMBRANE PROTEIN"/>
    <property type="match status" value="1"/>
</dbReference>
<reference evidence="2 3" key="1">
    <citation type="submission" date="2022-07" db="EMBL/GenBank/DDBJ databases">
        <title>Novel species in genus cellulomonas.</title>
        <authorList>
            <person name="Ye L."/>
        </authorList>
    </citation>
    <scope>NUCLEOTIDE SEQUENCE [LARGE SCALE GENOMIC DNA]</scope>
    <source>
        <strain evidence="3">zg-B89</strain>
    </source>
</reference>
<keyword evidence="3" id="KW-1185">Reference proteome</keyword>
<dbReference type="Proteomes" id="UP001316384">
    <property type="component" value="Chromosome"/>
</dbReference>
<evidence type="ECO:0000313" key="2">
    <source>
        <dbReference type="EMBL" id="UUI72763.1"/>
    </source>
</evidence>
<protein>
    <submittedName>
        <fullName evidence="2">ABC transporter permease</fullName>
    </submittedName>
</protein>
<feature type="transmembrane region" description="Helical" evidence="1">
    <location>
        <begin position="262"/>
        <end position="283"/>
    </location>
</feature>
<name>A0ABY5KSC5_9CELL</name>
<proteinExistence type="predicted"/>
<dbReference type="EMBL" id="CP101987">
    <property type="protein sequence ID" value="UUI72763.1"/>
    <property type="molecule type" value="Genomic_DNA"/>
</dbReference>
<sequence>MSTATTPRTASAPSASVPTAARVTPWHVLRSEWIKLWTLRSTYWTVALTVAVLVLLAWAMAFSFSLAPEGTYPGADGSAGIVYMLLGPGQIFGSLVLIVLAALTVTGEYTTGQVRSTFAAVPRRLPVLWAKGLVVALVSFATAAVGTALSLLLAGALEPAMRPDWADPEMLRVVVGTPLYIMTLALLGFAVGALLRNSAAAIATTIGFVLIIESVLNLIPWKALEYVRPFLPSSAGVRVATPQEMLDMTDSMATVAVSLSPWAGYAVLVGWVAVILLAAAVRLRTRDV</sequence>
<accession>A0ABY5KSC5</accession>
<feature type="transmembrane region" description="Helical" evidence="1">
    <location>
        <begin position="43"/>
        <end position="61"/>
    </location>
</feature>
<dbReference type="PANTHER" id="PTHR37305">
    <property type="entry name" value="INTEGRAL MEMBRANE PROTEIN-RELATED"/>
    <property type="match status" value="1"/>
</dbReference>
<feature type="transmembrane region" description="Helical" evidence="1">
    <location>
        <begin position="81"/>
        <end position="105"/>
    </location>
</feature>
<dbReference type="RefSeq" id="WP_227578341.1">
    <property type="nucleotide sequence ID" value="NZ_CP101987.1"/>
</dbReference>
<feature type="transmembrane region" description="Helical" evidence="1">
    <location>
        <begin position="202"/>
        <end position="221"/>
    </location>
</feature>
<keyword evidence="1" id="KW-0472">Membrane</keyword>
<organism evidence="2 3">
    <name type="scientific">Cellulomonas xiejunii</name>
    <dbReference type="NCBI Taxonomy" id="2968083"/>
    <lineage>
        <taxon>Bacteria</taxon>
        <taxon>Bacillati</taxon>
        <taxon>Actinomycetota</taxon>
        <taxon>Actinomycetes</taxon>
        <taxon>Micrococcales</taxon>
        <taxon>Cellulomonadaceae</taxon>
        <taxon>Cellulomonas</taxon>
    </lineage>
</organism>
<keyword evidence="1" id="KW-0812">Transmembrane</keyword>
<feature type="transmembrane region" description="Helical" evidence="1">
    <location>
        <begin position="133"/>
        <end position="157"/>
    </location>
</feature>
<evidence type="ECO:0000313" key="3">
    <source>
        <dbReference type="Proteomes" id="UP001316384"/>
    </source>
</evidence>
<gene>
    <name evidence="2" type="ORF">NP048_04755</name>
</gene>
<evidence type="ECO:0000256" key="1">
    <source>
        <dbReference type="SAM" id="Phobius"/>
    </source>
</evidence>
<keyword evidence="1" id="KW-1133">Transmembrane helix</keyword>
<feature type="transmembrane region" description="Helical" evidence="1">
    <location>
        <begin position="177"/>
        <end position="195"/>
    </location>
</feature>